<evidence type="ECO:0000256" key="3">
    <source>
        <dbReference type="ARBA" id="ARBA00022525"/>
    </source>
</evidence>
<name>A0A8T1VJG1_9STRA</name>
<evidence type="ECO:0000256" key="1">
    <source>
        <dbReference type="ARBA" id="ARBA00004613"/>
    </source>
</evidence>
<comment type="function">
    <text evidence="5">Effector that suppresses plant defense responses during pathogen infection.</text>
</comment>
<feature type="signal peptide" evidence="5">
    <location>
        <begin position="1"/>
        <end position="19"/>
    </location>
</feature>
<keyword evidence="3 5" id="KW-0964">Secreted</keyword>
<dbReference type="AlphaFoldDB" id="A0A8T1VJG1"/>
<comment type="subcellular location">
    <subcellularLocation>
        <location evidence="1 5">Secreted</location>
    </subcellularLocation>
</comment>
<evidence type="ECO:0000313" key="6">
    <source>
        <dbReference type="EMBL" id="KAG7380308.1"/>
    </source>
</evidence>
<comment type="domain">
    <text evidence="5">The RxLR-dEER motif acts to carry the protein into the host cell cytoplasm through binding to cell surface phosphatidylinositol-3-phosphate.</text>
</comment>
<dbReference type="EMBL" id="JAGDFM010000299">
    <property type="protein sequence ID" value="KAG7380308.1"/>
    <property type="molecule type" value="Genomic_DNA"/>
</dbReference>
<feature type="chain" id="PRO_5035967164" description="RxLR effector protein" evidence="5">
    <location>
        <begin position="20"/>
        <end position="149"/>
    </location>
</feature>
<dbReference type="GO" id="GO:0005576">
    <property type="term" value="C:extracellular region"/>
    <property type="evidence" value="ECO:0007669"/>
    <property type="project" value="UniProtKB-SubCell"/>
</dbReference>
<proteinExistence type="inferred from homology"/>
<evidence type="ECO:0000313" key="7">
    <source>
        <dbReference type="Proteomes" id="UP000694044"/>
    </source>
</evidence>
<dbReference type="Proteomes" id="UP000694044">
    <property type="component" value="Unassembled WGS sequence"/>
</dbReference>
<sequence length="149" mass="16662">MKRCYLLMVAALIVRCAAASTSIQSGLSEPLAGEETFLRSLRAKTKVGGEEDEEEEERVGGNFDKVVNKLADKMADDIPSMVKMFERWKKLTTEEIFKTPAGAVLAKASNEKFLNLFNLYGEFNLLGKKAFIDKLERIKANRIKAAAQR</sequence>
<dbReference type="Pfam" id="PF16810">
    <property type="entry name" value="RXLR"/>
    <property type="match status" value="1"/>
</dbReference>
<protein>
    <recommendedName>
        <fullName evidence="5">RxLR effector protein</fullName>
    </recommendedName>
</protein>
<accession>A0A8T1VJG1</accession>
<comment type="caution">
    <text evidence="6">The sequence shown here is derived from an EMBL/GenBank/DDBJ whole genome shotgun (WGS) entry which is preliminary data.</text>
</comment>
<gene>
    <name evidence="6" type="ORF">PHYPSEUDO_007320</name>
</gene>
<evidence type="ECO:0000256" key="4">
    <source>
        <dbReference type="ARBA" id="ARBA00022729"/>
    </source>
</evidence>
<keyword evidence="4 5" id="KW-0732">Signal</keyword>
<evidence type="ECO:0000256" key="5">
    <source>
        <dbReference type="RuleBase" id="RU367124"/>
    </source>
</evidence>
<comment type="similarity">
    <text evidence="2 5">Belongs to the RxLR effector family.</text>
</comment>
<organism evidence="6 7">
    <name type="scientific">Phytophthora pseudosyringae</name>
    <dbReference type="NCBI Taxonomy" id="221518"/>
    <lineage>
        <taxon>Eukaryota</taxon>
        <taxon>Sar</taxon>
        <taxon>Stramenopiles</taxon>
        <taxon>Oomycota</taxon>
        <taxon>Peronosporomycetes</taxon>
        <taxon>Peronosporales</taxon>
        <taxon>Peronosporaceae</taxon>
        <taxon>Phytophthora</taxon>
    </lineage>
</organism>
<dbReference type="InterPro" id="IPR031825">
    <property type="entry name" value="RXLR"/>
</dbReference>
<evidence type="ECO:0000256" key="2">
    <source>
        <dbReference type="ARBA" id="ARBA00010400"/>
    </source>
</evidence>
<keyword evidence="7" id="KW-1185">Reference proteome</keyword>
<dbReference type="OrthoDB" id="110209at2759"/>
<reference evidence="6" key="1">
    <citation type="submission" date="2021-02" db="EMBL/GenBank/DDBJ databases">
        <authorList>
            <person name="Palmer J.M."/>
        </authorList>
    </citation>
    <scope>NUCLEOTIDE SEQUENCE</scope>
    <source>
        <strain evidence="6">SCRP734</strain>
    </source>
</reference>